<dbReference type="RefSeq" id="WP_245276441.1">
    <property type="nucleotide sequence ID" value="NZ_JACIIG010000002.1"/>
</dbReference>
<dbReference type="AlphaFoldDB" id="A0A7W7EIX1"/>
<sequence length="84" mass="9323">MRIVLIPGTMFVHIPFDTDSSPFNGAYGLFDWFRIFLRDSLFGFRLLRPSAISGVPPSFYDLLTGSPTRPSVEILAAGGRRVTS</sequence>
<evidence type="ECO:0000313" key="1">
    <source>
        <dbReference type="EMBL" id="MBB4567196.1"/>
    </source>
</evidence>
<organism evidence="1 2">
    <name type="scientific">Rhizobium leucaenae</name>
    <dbReference type="NCBI Taxonomy" id="29450"/>
    <lineage>
        <taxon>Bacteria</taxon>
        <taxon>Pseudomonadati</taxon>
        <taxon>Pseudomonadota</taxon>
        <taxon>Alphaproteobacteria</taxon>
        <taxon>Hyphomicrobiales</taxon>
        <taxon>Rhizobiaceae</taxon>
        <taxon>Rhizobium/Agrobacterium group</taxon>
        <taxon>Rhizobium</taxon>
    </lineage>
</organism>
<evidence type="ECO:0000313" key="2">
    <source>
        <dbReference type="Proteomes" id="UP000543836"/>
    </source>
</evidence>
<proteinExistence type="predicted"/>
<reference evidence="1 2" key="1">
    <citation type="submission" date="2020-08" db="EMBL/GenBank/DDBJ databases">
        <title>Genomic Encyclopedia of Type Strains, Phase IV (KMG-V): Genome sequencing to study the core and pangenomes of soil and plant-associated prokaryotes.</title>
        <authorList>
            <person name="Whitman W."/>
        </authorList>
    </citation>
    <scope>NUCLEOTIDE SEQUENCE [LARGE SCALE GENOMIC DNA]</scope>
    <source>
        <strain evidence="1 2">SEMIA 492</strain>
    </source>
</reference>
<protein>
    <submittedName>
        <fullName evidence="1">Uncharacterized protein</fullName>
    </submittedName>
</protein>
<dbReference type="Proteomes" id="UP000543836">
    <property type="component" value="Unassembled WGS sequence"/>
</dbReference>
<gene>
    <name evidence="1" type="ORF">GGE60_001297</name>
</gene>
<comment type="caution">
    <text evidence="1">The sequence shown here is derived from an EMBL/GenBank/DDBJ whole genome shotgun (WGS) entry which is preliminary data.</text>
</comment>
<dbReference type="EMBL" id="JACIIG010000002">
    <property type="protein sequence ID" value="MBB4567196.1"/>
    <property type="molecule type" value="Genomic_DNA"/>
</dbReference>
<keyword evidence="2" id="KW-1185">Reference proteome</keyword>
<name>A0A7W7EIX1_9HYPH</name>
<accession>A0A7W7EIX1</accession>